<accession>A0A2V2EZL5</accession>
<keyword evidence="11" id="KW-1185">Reference proteome</keyword>
<dbReference type="PANTHER" id="PTHR32502">
    <property type="entry name" value="N-ACETYLGALACTOSAMINE PERMEASE II COMPONENT-RELATED"/>
    <property type="match status" value="1"/>
</dbReference>
<dbReference type="EMBL" id="QJKH01000018">
    <property type="protein sequence ID" value="PXX75298.1"/>
    <property type="molecule type" value="Genomic_DNA"/>
</dbReference>
<gene>
    <name evidence="10" type="ORF">DES51_11828</name>
</gene>
<name>A0A2V2EZL5_9FIRM</name>
<dbReference type="GO" id="GO:0005886">
    <property type="term" value="C:plasma membrane"/>
    <property type="evidence" value="ECO:0007669"/>
    <property type="project" value="UniProtKB-SubCell"/>
</dbReference>
<evidence type="ECO:0000256" key="6">
    <source>
        <dbReference type="ARBA" id="ARBA00022692"/>
    </source>
</evidence>
<evidence type="ECO:0000256" key="9">
    <source>
        <dbReference type="SAM" id="Phobius"/>
    </source>
</evidence>
<dbReference type="AlphaFoldDB" id="A0A2V2EZL5"/>
<reference evidence="10 11" key="1">
    <citation type="submission" date="2018-05" db="EMBL/GenBank/DDBJ databases">
        <title>Genomic Encyclopedia of Type Strains, Phase IV (KMG-IV): sequencing the most valuable type-strain genomes for metagenomic binning, comparative biology and taxonomic classification.</title>
        <authorList>
            <person name="Goeker M."/>
        </authorList>
    </citation>
    <scope>NUCLEOTIDE SEQUENCE [LARGE SCALE GENOMIC DNA]</scope>
    <source>
        <strain evidence="10 11">JC118</strain>
    </source>
</reference>
<organism evidence="10 11">
    <name type="scientific">Dielma fastidiosa</name>
    <dbReference type="NCBI Taxonomy" id="1034346"/>
    <lineage>
        <taxon>Bacteria</taxon>
        <taxon>Bacillati</taxon>
        <taxon>Bacillota</taxon>
        <taxon>Erysipelotrichia</taxon>
        <taxon>Erysipelotrichales</taxon>
        <taxon>Erysipelotrichaceae</taxon>
        <taxon>Dielma</taxon>
    </lineage>
</organism>
<feature type="transmembrane region" description="Helical" evidence="9">
    <location>
        <begin position="211"/>
        <end position="242"/>
    </location>
</feature>
<feature type="transmembrane region" description="Helical" evidence="9">
    <location>
        <begin position="177"/>
        <end position="199"/>
    </location>
</feature>
<keyword evidence="8 9" id="KW-0472">Membrane</keyword>
<dbReference type="PROSITE" id="PS51106">
    <property type="entry name" value="PTS_EIIC_TYPE_4"/>
    <property type="match status" value="1"/>
</dbReference>
<protein>
    <submittedName>
        <fullName evidence="10">PTS system mannose-specific IIC component</fullName>
    </submittedName>
</protein>
<dbReference type="STRING" id="1034346.GCA_000313565_03152"/>
<evidence type="ECO:0000256" key="5">
    <source>
        <dbReference type="ARBA" id="ARBA00022683"/>
    </source>
</evidence>
<dbReference type="GO" id="GO:0009401">
    <property type="term" value="P:phosphoenolpyruvate-dependent sugar phosphotransferase system"/>
    <property type="evidence" value="ECO:0007669"/>
    <property type="project" value="UniProtKB-KW"/>
</dbReference>
<keyword evidence="4" id="KW-0762">Sugar transport</keyword>
<evidence type="ECO:0000256" key="1">
    <source>
        <dbReference type="ARBA" id="ARBA00004651"/>
    </source>
</evidence>
<keyword evidence="7 9" id="KW-1133">Transmembrane helix</keyword>
<dbReference type="OrthoDB" id="1649937at2"/>
<proteinExistence type="predicted"/>
<dbReference type="PANTHER" id="PTHR32502:SF8">
    <property type="entry name" value="N-ACETYLGALACTOSAMINE PERMEASE IIC COMPONENT 1"/>
    <property type="match status" value="1"/>
</dbReference>
<dbReference type="InterPro" id="IPR004700">
    <property type="entry name" value="PTS_IIC_man"/>
</dbReference>
<sequence>MLLVYAVIAGLLCWIISSGAPMWSRWSLYFGAPIIAGAFWGLVLGDLGYGLEVGATIMMAYLGLVAIGGSIPSDLALAGYLGVLMTMLSGADASVGLAIAVPLGVLGSLCSTAKMSLNPIWVHIADKYAAKGDTRGVILMNRVGSQVFPFLTYFIPVFLCVYFGAPVLETLMNNIPAKLLTILSLMGHMIPALGLGMLFNSIYKKSILPYLLIGFVFASYFGANTMSLAILGVAGGLLHLYFKKKEEAA</sequence>
<evidence type="ECO:0000256" key="3">
    <source>
        <dbReference type="ARBA" id="ARBA00022475"/>
    </source>
</evidence>
<feature type="transmembrane region" description="Helical" evidence="9">
    <location>
        <begin position="61"/>
        <end position="81"/>
    </location>
</feature>
<evidence type="ECO:0000313" key="10">
    <source>
        <dbReference type="EMBL" id="PXX75298.1"/>
    </source>
</evidence>
<dbReference type="Proteomes" id="UP000247612">
    <property type="component" value="Unassembled WGS sequence"/>
</dbReference>
<evidence type="ECO:0000256" key="2">
    <source>
        <dbReference type="ARBA" id="ARBA00022448"/>
    </source>
</evidence>
<dbReference type="InterPro" id="IPR050303">
    <property type="entry name" value="GatZ_KbaZ_carbometab"/>
</dbReference>
<evidence type="ECO:0000256" key="8">
    <source>
        <dbReference type="ARBA" id="ARBA00023136"/>
    </source>
</evidence>
<keyword evidence="2" id="KW-0813">Transport</keyword>
<comment type="caution">
    <text evidence="10">The sequence shown here is derived from an EMBL/GenBank/DDBJ whole genome shotgun (WGS) entry which is preliminary data.</text>
</comment>
<dbReference type="RefSeq" id="WP_022939431.1">
    <property type="nucleotide sequence ID" value="NZ_CABKRQ010000009.1"/>
</dbReference>
<evidence type="ECO:0000256" key="7">
    <source>
        <dbReference type="ARBA" id="ARBA00022989"/>
    </source>
</evidence>
<dbReference type="GeneID" id="94441765"/>
<evidence type="ECO:0000313" key="11">
    <source>
        <dbReference type="Proteomes" id="UP000247612"/>
    </source>
</evidence>
<comment type="subcellular location">
    <subcellularLocation>
        <location evidence="1">Cell membrane</location>
        <topology evidence="1">Multi-pass membrane protein</topology>
    </subcellularLocation>
</comment>
<keyword evidence="6 9" id="KW-0812">Transmembrane</keyword>
<feature type="transmembrane region" description="Helical" evidence="9">
    <location>
        <begin position="147"/>
        <end position="165"/>
    </location>
</feature>
<dbReference type="Pfam" id="PF03609">
    <property type="entry name" value="EII-Sor"/>
    <property type="match status" value="1"/>
</dbReference>
<keyword evidence="3" id="KW-1003">Cell membrane</keyword>
<keyword evidence="5" id="KW-0598">Phosphotransferase system</keyword>
<evidence type="ECO:0000256" key="4">
    <source>
        <dbReference type="ARBA" id="ARBA00022597"/>
    </source>
</evidence>
<feature type="transmembrane region" description="Helical" evidence="9">
    <location>
        <begin position="28"/>
        <end position="49"/>
    </location>
</feature>
<feature type="transmembrane region" description="Helical" evidence="9">
    <location>
        <begin position="93"/>
        <end position="113"/>
    </location>
</feature>